<feature type="region of interest" description="Disordered" evidence="2">
    <location>
        <begin position="101"/>
        <end position="122"/>
    </location>
</feature>
<sequence length="122" mass="13875">MDKYQKQITEADEFIPKLDELISKPFEKETELQQMKSSLSSLEREIALKIQEKQEQLDEQLKVTLEIDTPAETNSPEAIIVSMSASEITHETRIEKVVNGADHDSASVSEQMELKKSKGLRI</sequence>
<dbReference type="Proteomes" id="UP000548326">
    <property type="component" value="Unassembled WGS sequence"/>
</dbReference>
<evidence type="ECO:0000256" key="1">
    <source>
        <dbReference type="SAM" id="Coils"/>
    </source>
</evidence>
<name>A0A841JAP9_9SPHI</name>
<comment type="caution">
    <text evidence="3">The sequence shown here is derived from an EMBL/GenBank/DDBJ whole genome shotgun (WGS) entry which is preliminary data.</text>
</comment>
<evidence type="ECO:0000313" key="3">
    <source>
        <dbReference type="EMBL" id="MBB6127432.1"/>
    </source>
</evidence>
<feature type="coiled-coil region" evidence="1">
    <location>
        <begin position="32"/>
        <end position="59"/>
    </location>
</feature>
<protein>
    <submittedName>
        <fullName evidence="3">Transcription termination factor NusB</fullName>
    </submittedName>
</protein>
<dbReference type="RefSeq" id="WP_183586714.1">
    <property type="nucleotide sequence ID" value="NZ_JACHCA010000004.1"/>
</dbReference>
<accession>A0A841JAP9</accession>
<keyword evidence="1" id="KW-0175">Coiled coil</keyword>
<organism evidence="3 4">
    <name type="scientific">Mucilaginibacter lappiensis</name>
    <dbReference type="NCBI Taxonomy" id="354630"/>
    <lineage>
        <taxon>Bacteria</taxon>
        <taxon>Pseudomonadati</taxon>
        <taxon>Bacteroidota</taxon>
        <taxon>Sphingobacteriia</taxon>
        <taxon>Sphingobacteriales</taxon>
        <taxon>Sphingobacteriaceae</taxon>
        <taxon>Mucilaginibacter</taxon>
    </lineage>
</organism>
<dbReference type="EMBL" id="JACHCA010000004">
    <property type="protein sequence ID" value="MBB6127432.1"/>
    <property type="molecule type" value="Genomic_DNA"/>
</dbReference>
<evidence type="ECO:0000256" key="2">
    <source>
        <dbReference type="SAM" id="MobiDB-lite"/>
    </source>
</evidence>
<gene>
    <name evidence="3" type="ORF">HDF22_001540</name>
</gene>
<dbReference type="AlphaFoldDB" id="A0A841JAP9"/>
<evidence type="ECO:0000313" key="4">
    <source>
        <dbReference type="Proteomes" id="UP000548326"/>
    </source>
</evidence>
<reference evidence="3 4" key="1">
    <citation type="submission" date="2020-08" db="EMBL/GenBank/DDBJ databases">
        <title>Genomic Encyclopedia of Type Strains, Phase IV (KMG-V): Genome sequencing to study the core and pangenomes of soil and plant-associated prokaryotes.</title>
        <authorList>
            <person name="Whitman W."/>
        </authorList>
    </citation>
    <scope>NUCLEOTIDE SEQUENCE [LARGE SCALE GENOMIC DNA]</scope>
    <source>
        <strain evidence="3 4">MP601</strain>
    </source>
</reference>
<proteinExistence type="predicted"/>